<dbReference type="InterPro" id="IPR011545">
    <property type="entry name" value="DEAD/DEAH_box_helicase_dom"/>
</dbReference>
<dbReference type="PANTHER" id="PTHR12131">
    <property type="entry name" value="ATP-DEPENDENT RNA AND DNA HELICASE"/>
    <property type="match status" value="1"/>
</dbReference>
<dbReference type="GO" id="GO:0005524">
    <property type="term" value="F:ATP binding"/>
    <property type="evidence" value="ECO:0007669"/>
    <property type="project" value="UniProtKB-KW"/>
</dbReference>
<evidence type="ECO:0000259" key="5">
    <source>
        <dbReference type="PROSITE" id="PS51192"/>
    </source>
</evidence>
<dbReference type="InterPro" id="IPR021904">
    <property type="entry name" value="DUF3516"/>
</dbReference>
<dbReference type="Gene3D" id="3.40.50.300">
    <property type="entry name" value="P-loop containing nucleotide triphosphate hydrolases"/>
    <property type="match status" value="2"/>
</dbReference>
<proteinExistence type="predicted"/>
<evidence type="ECO:0000313" key="7">
    <source>
        <dbReference type="EMBL" id="MYM19177.1"/>
    </source>
</evidence>
<dbReference type="SMART" id="SM00487">
    <property type="entry name" value="DEXDc"/>
    <property type="match status" value="1"/>
</dbReference>
<dbReference type="AlphaFoldDB" id="A0A6N9H535"/>
<evidence type="ECO:0000256" key="3">
    <source>
        <dbReference type="ARBA" id="ARBA00022806"/>
    </source>
</evidence>
<gene>
    <name evidence="7" type="ORF">GSY69_04115</name>
</gene>
<dbReference type="Pfam" id="PF12029">
    <property type="entry name" value="DUF3516"/>
    <property type="match status" value="1"/>
</dbReference>
<evidence type="ECO:0000259" key="6">
    <source>
        <dbReference type="PROSITE" id="PS51194"/>
    </source>
</evidence>
<organism evidence="7 8">
    <name type="scientific">Brevibacterium rongguiense</name>
    <dbReference type="NCBI Taxonomy" id="2695267"/>
    <lineage>
        <taxon>Bacteria</taxon>
        <taxon>Bacillati</taxon>
        <taxon>Actinomycetota</taxon>
        <taxon>Actinomycetes</taxon>
        <taxon>Micrococcales</taxon>
        <taxon>Brevibacteriaceae</taxon>
        <taxon>Brevibacterium</taxon>
    </lineage>
</organism>
<evidence type="ECO:0000256" key="4">
    <source>
        <dbReference type="ARBA" id="ARBA00022840"/>
    </source>
</evidence>
<feature type="domain" description="Helicase ATP-binding" evidence="5">
    <location>
        <begin position="40"/>
        <end position="196"/>
    </location>
</feature>
<keyword evidence="4" id="KW-0067">ATP-binding</keyword>
<dbReference type="Pfam" id="PF00271">
    <property type="entry name" value="Helicase_C"/>
    <property type="match status" value="1"/>
</dbReference>
<keyword evidence="3" id="KW-0347">Helicase</keyword>
<dbReference type="InterPro" id="IPR014001">
    <property type="entry name" value="Helicase_ATP-bd"/>
</dbReference>
<dbReference type="SMART" id="SM00490">
    <property type="entry name" value="HELICc"/>
    <property type="match status" value="1"/>
</dbReference>
<dbReference type="PROSITE" id="PS51194">
    <property type="entry name" value="HELICASE_CTER"/>
    <property type="match status" value="1"/>
</dbReference>
<evidence type="ECO:0000313" key="8">
    <source>
        <dbReference type="Proteomes" id="UP000469215"/>
    </source>
</evidence>
<dbReference type="SUPFAM" id="SSF52540">
    <property type="entry name" value="P-loop containing nucleoside triphosphate hydrolases"/>
    <property type="match status" value="1"/>
</dbReference>
<keyword evidence="2" id="KW-0378">Hydrolase</keyword>
<name>A0A6N9H535_9MICO</name>
<dbReference type="PANTHER" id="PTHR12131:SF1">
    <property type="entry name" value="ATP-DEPENDENT RNA HELICASE SUPV3L1, MITOCHONDRIAL-RELATED"/>
    <property type="match status" value="1"/>
</dbReference>
<dbReference type="Proteomes" id="UP000469215">
    <property type="component" value="Unassembled WGS sequence"/>
</dbReference>
<dbReference type="Pfam" id="PF00270">
    <property type="entry name" value="DEAD"/>
    <property type="match status" value="1"/>
</dbReference>
<dbReference type="GO" id="GO:0004386">
    <property type="term" value="F:helicase activity"/>
    <property type="evidence" value="ECO:0007669"/>
    <property type="project" value="UniProtKB-KW"/>
</dbReference>
<dbReference type="EMBL" id="WWEQ01000011">
    <property type="protein sequence ID" value="MYM19177.1"/>
    <property type="molecule type" value="Genomic_DNA"/>
</dbReference>
<keyword evidence="8" id="KW-1185">Reference proteome</keyword>
<sequence length="836" mass="90861">MPRLPHIPEEFADPDTLLEAFEDYCAELGIELYPAQQEAIYALLAGDNTIVATPTGSGKSMVALAALFAALSQGRRAFYTAPIKALVSEKFFQLVDAFGPESVGMVTGDTAVNPGAPVVCATAEVLANQALREGPLLDVGLVVMDEFHYFGDPQRGWAWQTPLLTLPQAQFALMSATLGDTSRIEAELTALTGRDTSVVAGAERPVPLEYDYSEDPLQETLQRLVRAGQAPIYVVSFSQRAAVELAGSLTSAELADRAQRDAVAEAIRGFGFAKGFGQILRRLLLHGIGVHHAGMLPKYRRLVEHLAADGLLSVISGTDTLGVGINVPIRTVLFTALTKYDGRRVRKLRVREFQQIAGRAGRAGFDTRGYVVAQAPEHVIDNAKALAKAGEDPKKRRKVKRKQPPAGFVSWSRETFDNLASGTPEELTSHMRISHSTIVNLLSRPNATYRTVDAFIAATHETANAKLDMRLRALGIGRSLLAAGVIEPTTTSAGEPGLRPVGDLGPQFALNQPLSPFALAALELFDPADESWALDVLSVIEATVPAPPAVLMGQLDRIKREELGALKAEGVEYEERMEVLDSLQRPQPNGEALESAFEAYVAHAPWLREIGLEPKAVVRDMIDQSMGFSQFVSYYGLARVEGGLLRYLTDVYRALVQTVPADLVTQPLRDIVDWLGEVIVRIDSSLVQEWEALRAAGAEAEALPMGAADTRLSADPARFARLVRNEMFHRVLLAERAAYDALGALDSDSGWNQKRWEATVEDYYAEYGELGIGPEARSSALFQLGPEEDGRMRVRQVLDDPRGDRDWAISAVVDVAASDAADELVLEIVDVGPVRP</sequence>
<dbReference type="InterPro" id="IPR027417">
    <property type="entry name" value="P-loop_NTPase"/>
</dbReference>
<feature type="domain" description="Helicase C-terminal" evidence="6">
    <location>
        <begin position="216"/>
        <end position="431"/>
    </location>
</feature>
<protein>
    <submittedName>
        <fullName evidence="7">DUF3516 domain-containing protein</fullName>
    </submittedName>
</protein>
<keyword evidence="1" id="KW-0547">Nucleotide-binding</keyword>
<dbReference type="InterPro" id="IPR050699">
    <property type="entry name" value="RNA-DNA_Helicase"/>
</dbReference>
<accession>A0A6N9H535</accession>
<comment type="caution">
    <text evidence="7">The sequence shown here is derived from an EMBL/GenBank/DDBJ whole genome shotgun (WGS) entry which is preliminary data.</text>
</comment>
<dbReference type="GO" id="GO:0016787">
    <property type="term" value="F:hydrolase activity"/>
    <property type="evidence" value="ECO:0007669"/>
    <property type="project" value="UniProtKB-KW"/>
</dbReference>
<dbReference type="RefSeq" id="WP_160952611.1">
    <property type="nucleotide sequence ID" value="NZ_WWEQ01000011.1"/>
</dbReference>
<evidence type="ECO:0000256" key="1">
    <source>
        <dbReference type="ARBA" id="ARBA00022741"/>
    </source>
</evidence>
<dbReference type="GO" id="GO:0003676">
    <property type="term" value="F:nucleic acid binding"/>
    <property type="evidence" value="ECO:0007669"/>
    <property type="project" value="InterPro"/>
</dbReference>
<reference evidence="7 8" key="1">
    <citation type="submission" date="2020-01" db="EMBL/GenBank/DDBJ databases">
        <authorList>
            <person name="Deng T."/>
        </authorList>
    </citation>
    <scope>NUCLEOTIDE SEQUENCE [LARGE SCALE GENOMIC DNA]</scope>
    <source>
        <strain evidence="7 8">5221</strain>
    </source>
</reference>
<dbReference type="InterPro" id="IPR001650">
    <property type="entry name" value="Helicase_C-like"/>
</dbReference>
<dbReference type="PROSITE" id="PS51192">
    <property type="entry name" value="HELICASE_ATP_BIND_1"/>
    <property type="match status" value="1"/>
</dbReference>
<evidence type="ECO:0000256" key="2">
    <source>
        <dbReference type="ARBA" id="ARBA00022801"/>
    </source>
</evidence>